<name>A0ABM3WJ82_ERIEU</name>
<dbReference type="Proteomes" id="UP001652624">
    <property type="component" value="Chromosome 21"/>
</dbReference>
<feature type="compositionally biased region" description="Basic and acidic residues" evidence="9">
    <location>
        <begin position="510"/>
        <end position="524"/>
    </location>
</feature>
<reference evidence="14" key="1">
    <citation type="submission" date="2025-08" db="UniProtKB">
        <authorList>
            <consortium name="RefSeq"/>
        </authorList>
    </citation>
    <scope>IDENTIFICATION</scope>
</reference>
<keyword evidence="4" id="KW-0479">Metal-binding</keyword>
<dbReference type="PROSITE" id="PS50010">
    <property type="entry name" value="DH_2"/>
    <property type="match status" value="1"/>
</dbReference>
<feature type="region of interest" description="Disordered" evidence="9">
    <location>
        <begin position="75"/>
        <end position="563"/>
    </location>
</feature>
<dbReference type="Pfam" id="PF00621">
    <property type="entry name" value="RhoGEF"/>
    <property type="match status" value="1"/>
</dbReference>
<proteinExistence type="predicted"/>
<keyword evidence="13" id="KW-1185">Reference proteome</keyword>
<dbReference type="Pfam" id="PF00169">
    <property type="entry name" value="PH"/>
    <property type="match status" value="1"/>
</dbReference>
<dbReference type="CDD" id="cd15742">
    <property type="entry name" value="FYVE_FGD5"/>
    <property type="match status" value="1"/>
</dbReference>
<evidence type="ECO:0000256" key="4">
    <source>
        <dbReference type="ARBA" id="ARBA00022723"/>
    </source>
</evidence>
<evidence type="ECO:0000313" key="14">
    <source>
        <dbReference type="RefSeq" id="XP_060036624.1"/>
    </source>
</evidence>
<evidence type="ECO:0000256" key="7">
    <source>
        <dbReference type="ARBA" id="ARBA00023212"/>
    </source>
</evidence>
<dbReference type="PANTHER" id="PTHR12673">
    <property type="entry name" value="FACIOGENITAL DYSPLASIA PROTEIN"/>
    <property type="match status" value="1"/>
</dbReference>
<feature type="compositionally biased region" description="Acidic residues" evidence="9">
    <location>
        <begin position="137"/>
        <end position="152"/>
    </location>
</feature>
<dbReference type="PROSITE" id="PS50003">
    <property type="entry name" value="PH_DOMAIN"/>
    <property type="match status" value="2"/>
</dbReference>
<dbReference type="Pfam" id="PF01363">
    <property type="entry name" value="FYVE"/>
    <property type="match status" value="1"/>
</dbReference>
<evidence type="ECO:0000313" key="13">
    <source>
        <dbReference type="Proteomes" id="UP001652624"/>
    </source>
</evidence>
<dbReference type="GeneID" id="103108232"/>
<dbReference type="SMART" id="SM00325">
    <property type="entry name" value="RhoGEF"/>
    <property type="match status" value="1"/>
</dbReference>
<feature type="compositionally biased region" description="Basic and acidic residues" evidence="9">
    <location>
        <begin position="535"/>
        <end position="557"/>
    </location>
</feature>
<feature type="compositionally biased region" description="Acidic residues" evidence="9">
    <location>
        <begin position="229"/>
        <end position="244"/>
    </location>
</feature>
<evidence type="ECO:0000256" key="8">
    <source>
        <dbReference type="PROSITE-ProRule" id="PRU00091"/>
    </source>
</evidence>
<feature type="compositionally biased region" description="Basic and acidic residues" evidence="9">
    <location>
        <begin position="375"/>
        <end position="394"/>
    </location>
</feature>
<keyword evidence="3" id="KW-0344">Guanine-nucleotide releasing factor</keyword>
<dbReference type="Gene3D" id="2.30.29.30">
    <property type="entry name" value="Pleckstrin-homology domain (PH domain)/Phosphotyrosine-binding domain (PTB)"/>
    <property type="match status" value="2"/>
</dbReference>
<feature type="compositionally biased region" description="Basic and acidic residues" evidence="9">
    <location>
        <begin position="344"/>
        <end position="357"/>
    </location>
</feature>
<keyword evidence="6" id="KW-0862">Zinc</keyword>
<feature type="domain" description="PH" evidence="10">
    <location>
        <begin position="1441"/>
        <end position="1539"/>
    </location>
</feature>
<feature type="domain" description="DH" evidence="11">
    <location>
        <begin position="977"/>
        <end position="1164"/>
    </location>
</feature>
<feature type="compositionally biased region" description="Acidic residues" evidence="9">
    <location>
        <begin position="948"/>
        <end position="960"/>
    </location>
</feature>
<dbReference type="PROSITE" id="PS50178">
    <property type="entry name" value="ZF_FYVE"/>
    <property type="match status" value="1"/>
</dbReference>
<feature type="compositionally biased region" description="Acidic residues" evidence="9">
    <location>
        <begin position="160"/>
        <end position="175"/>
    </location>
</feature>
<dbReference type="InterPro" id="IPR000219">
    <property type="entry name" value="DH_dom"/>
</dbReference>
<evidence type="ECO:0000256" key="1">
    <source>
        <dbReference type="ARBA" id="ARBA00004245"/>
    </source>
</evidence>
<dbReference type="InterPro" id="IPR017455">
    <property type="entry name" value="Znf_FYVE-rel"/>
</dbReference>
<feature type="compositionally biased region" description="Polar residues" evidence="9">
    <location>
        <begin position="434"/>
        <end position="443"/>
    </location>
</feature>
<feature type="domain" description="PH" evidence="10">
    <location>
        <begin position="1193"/>
        <end position="1287"/>
    </location>
</feature>
<evidence type="ECO:0000259" key="11">
    <source>
        <dbReference type="PROSITE" id="PS50010"/>
    </source>
</evidence>
<dbReference type="RefSeq" id="XP_060036624.1">
    <property type="nucleotide sequence ID" value="XM_060180641.1"/>
</dbReference>
<feature type="region of interest" description="Disordered" evidence="9">
    <location>
        <begin position="588"/>
        <end position="639"/>
    </location>
</feature>
<keyword evidence="5 8" id="KW-0863">Zinc-finger</keyword>
<feature type="region of interest" description="Disordered" evidence="9">
    <location>
        <begin position="1"/>
        <end position="60"/>
    </location>
</feature>
<protein>
    <submittedName>
        <fullName evidence="14">FYVE, RhoGEF and PH domain-containing protein 5 isoform X1</fullName>
    </submittedName>
</protein>
<sequence>MSRPESPKPPLAPKPRTTSPLTPLTAPKFPLAPRPDGLHSPTSVSRGPKPPLAPKPRLASPGEWRASWHVVNSLSKCSNGTLPCGGHELWEGRTPDLSPHSPVPGDTKVEEVDRAGAAQAPDTLGEDDDQAPPAEDMAAEEDLSPEGEEDDGQAPPAEDMAAEEDLSPEGEEDDGQAPPAEDMAAEKHLSPEGEEDDGQAPPAEDMAAEKHLSPEGEEDDGQAPPAEDMAAEEDLSPEGEEDDGQAPPAEDMAAEKHLSPEGEEDDGQAPPAEDMAAEKHLSPEGEEDDGQAPPAEDTAAEEHLSPEGEEDDGQAPPAEDMVAGENSSPGGVDDDLVSPAEDTAAEKDSAWDTREDSDGQGPPAEDTPTGEDIAPDPKEEGSVLRSDQEEKPADSHTVGSLDDRGTAVDSHLTSTSGLPEMAREEDSDGGPSSGAPQADSTAEASGKVGPEDSVAVIDSASPQGQDGALDPMDGAATEALEEGEHPESGEHPAGEEHHAEEGEHPEEEGEHPTEQEGEPPKEEEGEHLEEEEGEYFMKEEGEHPEEEGREHTEEDSCHIVPFESGSLEDLVGSLPGAPYRLFATESTSFCGQGCTGEDPVVPAEDPNHTLANPYDLGGDPGDEGPPPEGKAPRARAHSGKLAGGVPETVLEEPVGAPACCPHPHPNLHPHPRSFSVEARDPGASSLSLPCSLGSSGSFSRCPVPAGGSASPCSLLDIPPPFELACFTRWPVTKSSPSLLAAVDTPERPAKKKKSSFKRFLALTFGRRADTRAPDASPGPLRSPGDRLLELDRCSPGGSPRSRVLAAHPRAGLLFPRGDRRRAAPGRPVSRVESFEDRARPPLLPLPITKPRSVSFPSAHASEYENVPAASDYENVQLPPARPPATLAKLFEDQSRALGSASENDGYVDMSSFSTFDSRPPGAQQDAESAYTEPYKVCPVSAAPKEDLTSEEDQGSSEEEDGVSRDPSLAHKVDGQSRAHAIAQDLLTSEKAYVELLQHLHLDFHGAMSRALGELASEDREELLRGLGELPALHALHRGLLAALTNRLLNWEGEQQVADMFLAREAAFEHHKELLRHLDSGLSLLAGRCLLSPRLAAAVRGFEQSLQGGGQSVKHWLLKVAQRPFQYQVLLTDYLNNLCPDSPEYDSTQGALNLISKITDQANESLEQGENLQKLVHVEYRVQGASSLLQPGREFLKEGTLMKVTGRSRRPRHLFLMSDVLLYTYPQKDGKYRLKSTLGVAAMKVSRPMLDKVPYALRIEAPECCLTLSASSCVERDEWLSFLSRARPEDSRAPGTFQLGVEVRERLGGSLGERPPTLVPVTHVVMCMNCGCDFSLTLRRHHCHACGKIVCRNCSRNKYPLKYLKDRLAKVCDGCYGELRRRGGDGPGLSRARPVSMSFPLPSARFSSGTFSSVLQSFNSSPFRKQRKVPSALSEVSASGEGSAISGYLSRCKKARRPWKRLWFVIKGKVLFTYTASEDAVAMESLPLLGFTIAPEKEQGGSEVGPVFHLFHKKTLFYSFRAEDGGSAQRWIQAMEDASVL</sequence>
<dbReference type="InterPro" id="IPR011993">
    <property type="entry name" value="PH-like_dom_sf"/>
</dbReference>
<organism evidence="13 14">
    <name type="scientific">Erinaceus europaeus</name>
    <name type="common">Western European hedgehog</name>
    <dbReference type="NCBI Taxonomy" id="9365"/>
    <lineage>
        <taxon>Eukaryota</taxon>
        <taxon>Metazoa</taxon>
        <taxon>Chordata</taxon>
        <taxon>Craniata</taxon>
        <taxon>Vertebrata</taxon>
        <taxon>Euteleostomi</taxon>
        <taxon>Mammalia</taxon>
        <taxon>Eutheria</taxon>
        <taxon>Laurasiatheria</taxon>
        <taxon>Eulipotyphla</taxon>
        <taxon>Erinaceidae</taxon>
        <taxon>Erinaceinae</taxon>
        <taxon>Erinaceus</taxon>
    </lineage>
</organism>
<feature type="region of interest" description="Disordered" evidence="9">
    <location>
        <begin position="910"/>
        <end position="974"/>
    </location>
</feature>
<evidence type="ECO:0000256" key="6">
    <source>
        <dbReference type="ARBA" id="ARBA00022833"/>
    </source>
</evidence>
<gene>
    <name evidence="14" type="primary">FGD5</name>
</gene>
<dbReference type="SUPFAM" id="SSF48065">
    <property type="entry name" value="DBL homology domain (DH-domain)"/>
    <property type="match status" value="1"/>
</dbReference>
<feature type="compositionally biased region" description="Basic and acidic residues" evidence="9">
    <location>
        <begin position="961"/>
        <end position="974"/>
    </location>
</feature>
<evidence type="ECO:0000259" key="12">
    <source>
        <dbReference type="PROSITE" id="PS50178"/>
    </source>
</evidence>
<dbReference type="Gene3D" id="3.30.40.10">
    <property type="entry name" value="Zinc/RING finger domain, C3HC4 (zinc finger)"/>
    <property type="match status" value="1"/>
</dbReference>
<dbReference type="CDD" id="cd13237">
    <property type="entry name" value="PH2_FGD5_FGD6"/>
    <property type="match status" value="1"/>
</dbReference>
<feature type="domain" description="FYVE-type" evidence="12">
    <location>
        <begin position="1326"/>
        <end position="1379"/>
    </location>
</feature>
<dbReference type="SUPFAM" id="SSF50729">
    <property type="entry name" value="PH domain-like"/>
    <property type="match status" value="2"/>
</dbReference>
<keyword evidence="2" id="KW-0963">Cytoplasm</keyword>
<dbReference type="PANTHER" id="PTHR12673:SF13">
    <property type="entry name" value="FYVE, RHOGEF AND PH DOMAIN-CONTAINING PROTEIN 5"/>
    <property type="match status" value="1"/>
</dbReference>
<dbReference type="SMART" id="SM00233">
    <property type="entry name" value="PH"/>
    <property type="match status" value="2"/>
</dbReference>
<dbReference type="InterPro" id="IPR051092">
    <property type="entry name" value="FYVE_RhoGEF_PH"/>
</dbReference>
<dbReference type="InterPro" id="IPR001849">
    <property type="entry name" value="PH_domain"/>
</dbReference>
<dbReference type="SMART" id="SM00064">
    <property type="entry name" value="FYVE"/>
    <property type="match status" value="1"/>
</dbReference>
<keyword evidence="7" id="KW-0206">Cytoskeleton</keyword>
<evidence type="ECO:0000256" key="2">
    <source>
        <dbReference type="ARBA" id="ARBA00022490"/>
    </source>
</evidence>
<dbReference type="InterPro" id="IPR013083">
    <property type="entry name" value="Znf_RING/FYVE/PHD"/>
</dbReference>
<evidence type="ECO:0000259" key="10">
    <source>
        <dbReference type="PROSITE" id="PS50003"/>
    </source>
</evidence>
<evidence type="ECO:0000256" key="5">
    <source>
        <dbReference type="ARBA" id="ARBA00022771"/>
    </source>
</evidence>
<evidence type="ECO:0000256" key="3">
    <source>
        <dbReference type="ARBA" id="ARBA00022658"/>
    </source>
</evidence>
<feature type="region of interest" description="Disordered" evidence="9">
    <location>
        <begin position="815"/>
        <end position="834"/>
    </location>
</feature>
<evidence type="ECO:0000256" key="9">
    <source>
        <dbReference type="SAM" id="MobiDB-lite"/>
    </source>
</evidence>
<dbReference type="InterPro" id="IPR035899">
    <property type="entry name" value="DBL_dom_sf"/>
</dbReference>
<accession>A0ABM3WJ82</accession>
<dbReference type="InterPro" id="IPR000306">
    <property type="entry name" value="Znf_FYVE"/>
</dbReference>
<dbReference type="Gene3D" id="1.20.900.10">
    <property type="entry name" value="Dbl homology (DH) domain"/>
    <property type="match status" value="1"/>
</dbReference>
<feature type="compositionally biased region" description="Acidic residues" evidence="9">
    <location>
        <begin position="525"/>
        <end position="534"/>
    </location>
</feature>
<feature type="compositionally biased region" description="Basic and acidic residues" evidence="9">
    <location>
        <begin position="482"/>
        <end position="502"/>
    </location>
</feature>
<comment type="subcellular location">
    <subcellularLocation>
        <location evidence="1">Cytoplasm</location>
        <location evidence="1">Cytoskeleton</location>
    </subcellularLocation>
</comment>